<evidence type="ECO:0000256" key="3">
    <source>
        <dbReference type="ARBA" id="ARBA00022490"/>
    </source>
</evidence>
<dbReference type="InterPro" id="IPR051583">
    <property type="entry name" value="YAP1"/>
</dbReference>
<dbReference type="SUPFAM" id="SSF51045">
    <property type="entry name" value="WW domain"/>
    <property type="match status" value="2"/>
</dbReference>
<dbReference type="InterPro" id="IPR036020">
    <property type="entry name" value="WW_dom_sf"/>
</dbReference>
<evidence type="ECO:0000256" key="1">
    <source>
        <dbReference type="ARBA" id="ARBA00004123"/>
    </source>
</evidence>
<evidence type="ECO:0000256" key="4">
    <source>
        <dbReference type="ARBA" id="ARBA00023242"/>
    </source>
</evidence>
<reference evidence="8 9" key="1">
    <citation type="submission" date="2024-01" db="EMBL/GenBank/DDBJ databases">
        <title>A draft genome for a cacao thread blight-causing isolate of Paramarasmius palmivorus.</title>
        <authorList>
            <person name="Baruah I.K."/>
            <person name="Bukari Y."/>
            <person name="Amoako-Attah I."/>
            <person name="Meinhardt L.W."/>
            <person name="Bailey B.A."/>
            <person name="Cohen S.P."/>
        </authorList>
    </citation>
    <scope>NUCLEOTIDE SEQUENCE [LARGE SCALE GENOMIC DNA]</scope>
    <source>
        <strain evidence="8 9">GH-12</strain>
    </source>
</reference>
<feature type="compositionally biased region" description="Basic and acidic residues" evidence="5">
    <location>
        <begin position="740"/>
        <end position="751"/>
    </location>
</feature>
<comment type="caution">
    <text evidence="8">The sequence shown here is derived from an EMBL/GenBank/DDBJ whole genome shotgun (WGS) entry which is preliminary data.</text>
</comment>
<evidence type="ECO:0000259" key="7">
    <source>
        <dbReference type="PROSITE" id="PS50020"/>
    </source>
</evidence>
<dbReference type="GO" id="GO:0005634">
    <property type="term" value="C:nucleus"/>
    <property type="evidence" value="ECO:0007669"/>
    <property type="project" value="UniProtKB-SubCell"/>
</dbReference>
<dbReference type="GO" id="GO:0005737">
    <property type="term" value="C:cytoplasm"/>
    <property type="evidence" value="ECO:0007669"/>
    <property type="project" value="UniProtKB-SubCell"/>
</dbReference>
<dbReference type="PANTHER" id="PTHR17616:SF8">
    <property type="entry name" value="TRANSCRIPTIONAL COACTIVATOR YORKIE"/>
    <property type="match status" value="1"/>
</dbReference>
<gene>
    <name evidence="8" type="ORF">VNI00_011445</name>
</gene>
<dbReference type="Gene3D" id="2.20.70.10">
    <property type="match status" value="2"/>
</dbReference>
<dbReference type="InterPro" id="IPR045338">
    <property type="entry name" value="DUF6535"/>
</dbReference>
<name>A0AAW0CC76_9AGAR</name>
<organism evidence="8 9">
    <name type="scientific">Paramarasmius palmivorus</name>
    <dbReference type="NCBI Taxonomy" id="297713"/>
    <lineage>
        <taxon>Eukaryota</taxon>
        <taxon>Fungi</taxon>
        <taxon>Dikarya</taxon>
        <taxon>Basidiomycota</taxon>
        <taxon>Agaricomycotina</taxon>
        <taxon>Agaricomycetes</taxon>
        <taxon>Agaricomycetidae</taxon>
        <taxon>Agaricales</taxon>
        <taxon>Marasmiineae</taxon>
        <taxon>Marasmiaceae</taxon>
        <taxon>Paramarasmius</taxon>
    </lineage>
</organism>
<comment type="subcellular location">
    <subcellularLocation>
        <location evidence="2">Cytoplasm</location>
    </subcellularLocation>
    <subcellularLocation>
        <location evidence="1">Nucleus</location>
    </subcellularLocation>
</comment>
<sequence>MPGDPLGATNAHWNHKENPPLAKSFEKILKSTEKYDVEMVKGWREDIDIFIIFAGLFSLVVTVFLIESYQKLEEDPADKTVTLLEQLVAFQLSNTSQAVTPEPFKPDASMIRVNCFWLLSLISSLISALLGLLCKQWIREFQRDAPARNPAEALALRQIRRDSFERWNVTTFLTALPILLDLALILFFAGILDLLWTLHFIPFITSLVAIVLSAGVYSVIILLPTLTIPEDFKYKLEKGDYDCLSYQLVCPYKSAQAWVYYRFVCKVLHPLTWIWTSTSDYEYSNGKPAPALGYHIESPASDWSDFDLRVVRQYDGRRDDHRVFTLRVYELRAFGWAVTMFRDDPMMVPHLQNVLGTLHPSLAMSAVLGRWDTALWSDVSKAVVDLGVSNPEMMWTQAPWTRHFAPPPPLSDTGVCQPEGIKLLFRHQYLTSRAERVIDDDDFPAEVEKMGLWRNTDFHFVIPFSLMANMWTHEDINVRKQSLTYLRLYEEAWTACLSCGDDPRHEGERVAFIYALAGHINRTDHVSILITSKRGQEFIRAINHKLSESDCIVLNQSSVRSQWSKAVQRAQEAGNLPSNYYNSPPSLSIRYSVETEREFPIEVPLPSEGMPASVDHDTRPTPGINPGEQALAAPGMSLPPGWEQRVAPGGMPYFIDHNTRTTTVAPPMQHAPLSMIPLPTGWERRITIEGRPYFVDHRTHTTTWNDPRQFVPASQVAESSQNVLQASPTVGLSNVPRFGVDPDRDMSFNSN</sequence>
<dbReference type="PANTHER" id="PTHR17616">
    <property type="entry name" value="YES-ASSOCIATED PROTEIN YAP1 FAMILY MEMBER"/>
    <property type="match status" value="1"/>
</dbReference>
<evidence type="ECO:0000313" key="9">
    <source>
        <dbReference type="Proteomes" id="UP001383192"/>
    </source>
</evidence>
<dbReference type="GO" id="GO:0003713">
    <property type="term" value="F:transcription coactivator activity"/>
    <property type="evidence" value="ECO:0007669"/>
    <property type="project" value="TreeGrafter"/>
</dbReference>
<keyword evidence="3" id="KW-0963">Cytoplasm</keyword>
<keyword evidence="4" id="KW-0539">Nucleus</keyword>
<dbReference type="Pfam" id="PF00397">
    <property type="entry name" value="WW"/>
    <property type="match status" value="2"/>
</dbReference>
<dbReference type="PROSITE" id="PS01159">
    <property type="entry name" value="WW_DOMAIN_1"/>
    <property type="match status" value="1"/>
</dbReference>
<protein>
    <recommendedName>
        <fullName evidence="7">WW domain-containing protein</fullName>
    </recommendedName>
</protein>
<dbReference type="InterPro" id="IPR001202">
    <property type="entry name" value="WW_dom"/>
</dbReference>
<dbReference type="GO" id="GO:0035329">
    <property type="term" value="P:hippo signaling"/>
    <property type="evidence" value="ECO:0007669"/>
    <property type="project" value="TreeGrafter"/>
</dbReference>
<dbReference type="PROSITE" id="PS50020">
    <property type="entry name" value="WW_DOMAIN_2"/>
    <property type="match status" value="2"/>
</dbReference>
<evidence type="ECO:0000256" key="6">
    <source>
        <dbReference type="SAM" id="Phobius"/>
    </source>
</evidence>
<evidence type="ECO:0000313" key="8">
    <source>
        <dbReference type="EMBL" id="KAK7036779.1"/>
    </source>
</evidence>
<dbReference type="SMART" id="SM00456">
    <property type="entry name" value="WW"/>
    <property type="match status" value="2"/>
</dbReference>
<keyword evidence="6" id="KW-1133">Transmembrane helix</keyword>
<feature type="domain" description="WW" evidence="7">
    <location>
        <begin position="636"/>
        <end position="669"/>
    </location>
</feature>
<accession>A0AAW0CC76</accession>
<keyword evidence="6" id="KW-0812">Transmembrane</keyword>
<keyword evidence="9" id="KW-1185">Reference proteome</keyword>
<evidence type="ECO:0000256" key="5">
    <source>
        <dbReference type="SAM" id="MobiDB-lite"/>
    </source>
</evidence>
<keyword evidence="6" id="KW-0472">Membrane</keyword>
<dbReference type="CDD" id="cd00201">
    <property type="entry name" value="WW"/>
    <property type="match status" value="2"/>
</dbReference>
<evidence type="ECO:0000256" key="2">
    <source>
        <dbReference type="ARBA" id="ARBA00004496"/>
    </source>
</evidence>
<dbReference type="Proteomes" id="UP001383192">
    <property type="component" value="Unassembled WGS sequence"/>
</dbReference>
<feature type="transmembrane region" description="Helical" evidence="6">
    <location>
        <begin position="167"/>
        <end position="192"/>
    </location>
</feature>
<feature type="transmembrane region" description="Helical" evidence="6">
    <location>
        <begin position="198"/>
        <end position="223"/>
    </location>
</feature>
<feature type="region of interest" description="Disordered" evidence="5">
    <location>
        <begin position="727"/>
        <end position="751"/>
    </location>
</feature>
<dbReference type="GO" id="GO:0045944">
    <property type="term" value="P:positive regulation of transcription by RNA polymerase II"/>
    <property type="evidence" value="ECO:0007669"/>
    <property type="project" value="TreeGrafter"/>
</dbReference>
<proteinExistence type="predicted"/>
<feature type="transmembrane region" description="Helical" evidence="6">
    <location>
        <begin position="111"/>
        <end position="133"/>
    </location>
</feature>
<feature type="domain" description="WW" evidence="7">
    <location>
        <begin position="676"/>
        <end position="709"/>
    </location>
</feature>
<dbReference type="EMBL" id="JAYKXP010000049">
    <property type="protein sequence ID" value="KAK7036779.1"/>
    <property type="molecule type" value="Genomic_DNA"/>
</dbReference>
<feature type="transmembrane region" description="Helical" evidence="6">
    <location>
        <begin position="49"/>
        <end position="66"/>
    </location>
</feature>
<dbReference type="AlphaFoldDB" id="A0AAW0CC76"/>
<dbReference type="Pfam" id="PF20153">
    <property type="entry name" value="DUF6535"/>
    <property type="match status" value="1"/>
</dbReference>